<name>A0ABS7MKV5_9ACTN</name>
<gene>
    <name evidence="2" type="ORF">K6V98_04820</name>
</gene>
<proteinExistence type="predicted"/>
<evidence type="ECO:0000256" key="1">
    <source>
        <dbReference type="SAM" id="MobiDB-lite"/>
    </source>
</evidence>
<evidence type="ECO:0000313" key="3">
    <source>
        <dbReference type="Proteomes" id="UP000700908"/>
    </source>
</evidence>
<reference evidence="2 3" key="1">
    <citation type="submission" date="2021-08" db="EMBL/GenBank/DDBJ databases">
        <title>Collinsella faecalis sp. nov. isolated from swine faeces.</title>
        <authorList>
            <person name="Oh B.S."/>
            <person name="Lee J.H."/>
        </authorList>
    </citation>
    <scope>NUCLEOTIDE SEQUENCE [LARGE SCALE GENOMIC DNA]</scope>
    <source>
        <strain evidence="2 3">AGMB00827</strain>
    </source>
</reference>
<accession>A0ABS7MKV5</accession>
<comment type="caution">
    <text evidence="2">The sequence shown here is derived from an EMBL/GenBank/DDBJ whole genome shotgun (WGS) entry which is preliminary data.</text>
</comment>
<keyword evidence="3" id="KW-1185">Reference proteome</keyword>
<dbReference type="RefSeq" id="WP_222199398.1">
    <property type="nucleotide sequence ID" value="NZ_JAIMFO010000006.1"/>
</dbReference>
<dbReference type="EMBL" id="JAIMFO010000006">
    <property type="protein sequence ID" value="MBY4797678.1"/>
    <property type="molecule type" value="Genomic_DNA"/>
</dbReference>
<sequence length="193" mass="21635">MKHYLPPSQHVKMMCASALTAVLFFIFTVPAFAAISYPFEIQFLPPASSTETKPDLDITNAGPNAEKWPGNKGEFNAKLVLNSEDDIDKISVPTPLWEYERGYKESTLGAYFEAQTLNKKFTTSDELKQLIRDHMNDGKLKSSLWLQVVYIPRVAFYQQDLQDDGTLAVNPTPALVKEHLFGHELTGALPEGK</sequence>
<evidence type="ECO:0000313" key="2">
    <source>
        <dbReference type="EMBL" id="MBY4797678.1"/>
    </source>
</evidence>
<dbReference type="Proteomes" id="UP000700908">
    <property type="component" value="Unassembled WGS sequence"/>
</dbReference>
<feature type="region of interest" description="Disordered" evidence="1">
    <location>
        <begin position="48"/>
        <end position="70"/>
    </location>
</feature>
<protein>
    <submittedName>
        <fullName evidence="2">Uncharacterized protein</fullName>
    </submittedName>
</protein>
<organism evidence="2 3">
    <name type="scientific">Collinsella ureilytica</name>
    <dbReference type="NCBI Taxonomy" id="2869515"/>
    <lineage>
        <taxon>Bacteria</taxon>
        <taxon>Bacillati</taxon>
        <taxon>Actinomycetota</taxon>
        <taxon>Coriobacteriia</taxon>
        <taxon>Coriobacteriales</taxon>
        <taxon>Coriobacteriaceae</taxon>
        <taxon>Collinsella</taxon>
    </lineage>
</organism>